<dbReference type="AlphaFoldDB" id="A0AAE3XJX9"/>
<dbReference type="EMBL" id="JAVDQD010000001">
    <property type="protein sequence ID" value="MDR6237151.1"/>
    <property type="molecule type" value="Genomic_DNA"/>
</dbReference>
<gene>
    <name evidence="3" type="ORF">HNQ88_000127</name>
</gene>
<keyword evidence="1" id="KW-1133">Transmembrane helix</keyword>
<feature type="transmembrane region" description="Helical" evidence="1">
    <location>
        <begin position="5"/>
        <end position="23"/>
    </location>
</feature>
<organism evidence="3 4">
    <name type="scientific">Aureibacter tunicatorum</name>
    <dbReference type="NCBI Taxonomy" id="866807"/>
    <lineage>
        <taxon>Bacteria</taxon>
        <taxon>Pseudomonadati</taxon>
        <taxon>Bacteroidota</taxon>
        <taxon>Cytophagia</taxon>
        <taxon>Cytophagales</taxon>
        <taxon>Persicobacteraceae</taxon>
        <taxon>Aureibacter</taxon>
    </lineage>
</organism>
<feature type="transmembrane region" description="Helical" evidence="1">
    <location>
        <begin position="110"/>
        <end position="129"/>
    </location>
</feature>
<feature type="transmembrane region" description="Helical" evidence="1">
    <location>
        <begin position="184"/>
        <end position="206"/>
    </location>
</feature>
<dbReference type="PIRSF" id="PIRSF038959">
    <property type="entry name" value="SdpI"/>
    <property type="match status" value="1"/>
</dbReference>
<dbReference type="RefSeq" id="WP_309936595.1">
    <property type="nucleotide sequence ID" value="NZ_AP025305.1"/>
</dbReference>
<dbReference type="InterPro" id="IPR012867">
    <property type="entry name" value="DUF1648"/>
</dbReference>
<keyword evidence="1" id="KW-0472">Membrane</keyword>
<comment type="caution">
    <text evidence="3">The sequence shown here is derived from an EMBL/GenBank/DDBJ whole genome shotgun (WGS) entry which is preliminary data.</text>
</comment>
<dbReference type="PANTHER" id="PTHR37810">
    <property type="entry name" value="IMMUNITY PROTEIN SDPI"/>
    <property type="match status" value="1"/>
</dbReference>
<dbReference type="PANTHER" id="PTHR37810:SF5">
    <property type="entry name" value="IMMUNITY PROTEIN SDPI"/>
    <property type="match status" value="1"/>
</dbReference>
<feature type="domain" description="DUF1648" evidence="2">
    <location>
        <begin position="15"/>
        <end position="55"/>
    </location>
</feature>
<dbReference type="Proteomes" id="UP001185092">
    <property type="component" value="Unassembled WGS sequence"/>
</dbReference>
<reference evidence="3" key="1">
    <citation type="submission" date="2023-07" db="EMBL/GenBank/DDBJ databases">
        <title>Genomic Encyclopedia of Type Strains, Phase IV (KMG-IV): sequencing the most valuable type-strain genomes for metagenomic binning, comparative biology and taxonomic classification.</title>
        <authorList>
            <person name="Goeker M."/>
        </authorList>
    </citation>
    <scope>NUCLEOTIDE SEQUENCE</scope>
    <source>
        <strain evidence="3">DSM 26174</strain>
    </source>
</reference>
<dbReference type="Pfam" id="PF13630">
    <property type="entry name" value="SdpI"/>
    <property type="match status" value="1"/>
</dbReference>
<proteinExistence type="predicted"/>
<evidence type="ECO:0000313" key="3">
    <source>
        <dbReference type="EMBL" id="MDR6237151.1"/>
    </source>
</evidence>
<dbReference type="Pfam" id="PF07853">
    <property type="entry name" value="DUF1648"/>
    <property type="match status" value="1"/>
</dbReference>
<accession>A0AAE3XJX9</accession>
<evidence type="ECO:0000259" key="2">
    <source>
        <dbReference type="Pfam" id="PF07853"/>
    </source>
</evidence>
<protein>
    <submittedName>
        <fullName evidence="3">Membrane protein</fullName>
    </submittedName>
</protein>
<feature type="transmembrane region" description="Helical" evidence="1">
    <location>
        <begin position="82"/>
        <end position="104"/>
    </location>
</feature>
<dbReference type="GO" id="GO:0009636">
    <property type="term" value="P:response to toxic substance"/>
    <property type="evidence" value="ECO:0007669"/>
    <property type="project" value="TreeGrafter"/>
</dbReference>
<name>A0AAE3XJX9_9BACT</name>
<dbReference type="InterPro" id="IPR025962">
    <property type="entry name" value="SdpI/YhfL"/>
</dbReference>
<dbReference type="InterPro" id="IPR026272">
    <property type="entry name" value="SdpI"/>
</dbReference>
<sequence length="216" mass="24302">MVSKLVPSIILASIPPILLIIWWPDFSEPVPIHWNYKGEADQWGTKNSLILISLIPFIIYGIMMAVPFIDPKKRILEMGNKFYNLSLGITLFLTIISCFIMVISKSGQTLPNNLIIGLLGGLFAFLGNYMKTVKPNYFIGIKTPWTLENETVWKKTHLLGGKLWFIGGISILVLSLILTPTTLFIAFISIILVITLIPFTYSFIIYKSLPKGTSKH</sequence>
<evidence type="ECO:0000256" key="1">
    <source>
        <dbReference type="SAM" id="Phobius"/>
    </source>
</evidence>
<keyword evidence="4" id="KW-1185">Reference proteome</keyword>
<feature type="transmembrane region" description="Helical" evidence="1">
    <location>
        <begin position="159"/>
        <end position="178"/>
    </location>
</feature>
<feature type="transmembrane region" description="Helical" evidence="1">
    <location>
        <begin position="49"/>
        <end position="70"/>
    </location>
</feature>
<evidence type="ECO:0000313" key="4">
    <source>
        <dbReference type="Proteomes" id="UP001185092"/>
    </source>
</evidence>
<keyword evidence="1" id="KW-0812">Transmembrane</keyword>